<dbReference type="EMBL" id="SSTE01021600">
    <property type="protein sequence ID" value="KAA0032464.1"/>
    <property type="molecule type" value="Genomic_DNA"/>
</dbReference>
<dbReference type="AlphaFoldDB" id="A0A5A7SMR7"/>
<name>A0A5A7SMR7_CUCMM</name>
<comment type="caution">
    <text evidence="1">The sequence shown here is derived from an EMBL/GenBank/DDBJ whole genome shotgun (WGS) entry which is preliminary data.</text>
</comment>
<evidence type="ECO:0000313" key="2">
    <source>
        <dbReference type="EMBL" id="TYK17765.1"/>
    </source>
</evidence>
<evidence type="ECO:0000313" key="4">
    <source>
        <dbReference type="Proteomes" id="UP000321947"/>
    </source>
</evidence>
<evidence type="ECO:0000313" key="1">
    <source>
        <dbReference type="EMBL" id="KAA0032464.1"/>
    </source>
</evidence>
<accession>A0A5A7SMR7</accession>
<dbReference type="Proteomes" id="UP000321393">
    <property type="component" value="Unassembled WGS sequence"/>
</dbReference>
<gene>
    <name evidence="2" type="ORF">E5676_scaffold306G00050</name>
    <name evidence="1" type="ORF">E6C27_scaffold4060G00050</name>
</gene>
<sequence>MLVETLHNFTTSLKNSCVVNLAEQRLLVGIKGAYFENRSMITRLTYRSSTFSRCVIKSIETPSHGLVRIGKGLTCLATFAFLTLSCWQMRHVFAYGMMSSHMLGEKYPALGTYSLFLFVNNKSSSIQNCQISLRMVIPVNITFRPSDNGPQQHFLLGDGVPHFSAIELTTLISYWMALLGKDAPNGKF</sequence>
<protein>
    <submittedName>
        <fullName evidence="1">Uncharacterized protein</fullName>
    </submittedName>
</protein>
<evidence type="ECO:0000313" key="3">
    <source>
        <dbReference type="Proteomes" id="UP000321393"/>
    </source>
</evidence>
<organism evidence="1 3">
    <name type="scientific">Cucumis melo var. makuwa</name>
    <name type="common">Oriental melon</name>
    <dbReference type="NCBI Taxonomy" id="1194695"/>
    <lineage>
        <taxon>Eukaryota</taxon>
        <taxon>Viridiplantae</taxon>
        <taxon>Streptophyta</taxon>
        <taxon>Embryophyta</taxon>
        <taxon>Tracheophyta</taxon>
        <taxon>Spermatophyta</taxon>
        <taxon>Magnoliopsida</taxon>
        <taxon>eudicotyledons</taxon>
        <taxon>Gunneridae</taxon>
        <taxon>Pentapetalae</taxon>
        <taxon>rosids</taxon>
        <taxon>fabids</taxon>
        <taxon>Cucurbitales</taxon>
        <taxon>Cucurbitaceae</taxon>
        <taxon>Benincaseae</taxon>
        <taxon>Cucumis</taxon>
    </lineage>
</organism>
<proteinExistence type="predicted"/>
<dbReference type="Proteomes" id="UP000321947">
    <property type="component" value="Unassembled WGS sequence"/>
</dbReference>
<reference evidence="3 4" key="1">
    <citation type="submission" date="2019-08" db="EMBL/GenBank/DDBJ databases">
        <title>Draft genome sequences of two oriental melons (Cucumis melo L. var makuwa).</title>
        <authorList>
            <person name="Kwon S.-Y."/>
        </authorList>
    </citation>
    <scope>NUCLEOTIDE SEQUENCE [LARGE SCALE GENOMIC DNA]</scope>
    <source>
        <strain evidence="4">cv. Chang Bougi</strain>
        <strain evidence="3">cv. SW 3</strain>
        <tissue evidence="1">Leaf</tissue>
    </source>
</reference>
<dbReference type="EMBL" id="SSTD01007940">
    <property type="protein sequence ID" value="TYK17765.1"/>
    <property type="molecule type" value="Genomic_DNA"/>
</dbReference>